<evidence type="ECO:0000313" key="2">
    <source>
        <dbReference type="EMBL" id="OXI33330.1"/>
    </source>
</evidence>
<dbReference type="Gene3D" id="1.20.120.330">
    <property type="entry name" value="Nucleotidyltransferases domain 2"/>
    <property type="match status" value="1"/>
</dbReference>
<feature type="coiled-coil region" evidence="1">
    <location>
        <begin position="5"/>
        <end position="39"/>
    </location>
</feature>
<dbReference type="GeneID" id="99664186"/>
<reference evidence="2 3" key="2">
    <citation type="submission" date="2017-08" db="EMBL/GenBank/DDBJ databases">
        <title>WGS of novel Burkholderia cepaca complex species.</title>
        <authorList>
            <person name="Lipuma J."/>
            <person name="Spilker T."/>
        </authorList>
    </citation>
    <scope>NUCLEOTIDE SEQUENCE [LARGE SCALE GENOMIC DNA]</scope>
    <source>
        <strain evidence="2 3">AU17325</strain>
    </source>
</reference>
<dbReference type="RefSeq" id="WP_043187789.1">
    <property type="nucleotide sequence ID" value="NZ_CAURIF010000053.1"/>
</dbReference>
<sequence>MDGPIAEWLTQIERARRQLDDAASVMHHLRRELDQALSRALASAEPDDPSRPQLQRLCDTAAGPLRQREQRLADALDDTALRLRRYLGGNG</sequence>
<dbReference type="Proteomes" id="UP000214600">
    <property type="component" value="Unassembled WGS sequence"/>
</dbReference>
<dbReference type="EMBL" id="NKFA01000037">
    <property type="protein sequence ID" value="OXI33330.1"/>
    <property type="molecule type" value="Genomic_DNA"/>
</dbReference>
<proteinExistence type="predicted"/>
<evidence type="ECO:0000313" key="3">
    <source>
        <dbReference type="Proteomes" id="UP000214600"/>
    </source>
</evidence>
<gene>
    <name evidence="2" type="ORF">CFB84_39695</name>
</gene>
<reference evidence="3" key="1">
    <citation type="submission" date="2017-06" db="EMBL/GenBank/DDBJ databases">
        <authorList>
            <person name="LiPuma J."/>
            <person name="Spilker T."/>
        </authorList>
    </citation>
    <scope>NUCLEOTIDE SEQUENCE [LARGE SCALE GENOMIC DNA]</scope>
    <source>
        <strain evidence="3">AU17325</strain>
    </source>
</reference>
<keyword evidence="1" id="KW-0175">Coiled coil</keyword>
<organism evidence="2 3">
    <name type="scientific">Burkholderia aenigmatica</name>
    <dbReference type="NCBI Taxonomy" id="2015348"/>
    <lineage>
        <taxon>Bacteria</taxon>
        <taxon>Pseudomonadati</taxon>
        <taxon>Pseudomonadota</taxon>
        <taxon>Betaproteobacteria</taxon>
        <taxon>Burkholderiales</taxon>
        <taxon>Burkholderiaceae</taxon>
        <taxon>Burkholderia</taxon>
        <taxon>Burkholderia cepacia complex</taxon>
    </lineage>
</organism>
<name>A0A228HT28_9BURK</name>
<dbReference type="AlphaFoldDB" id="A0A228HT28"/>
<accession>A0A228HT28</accession>
<protein>
    <submittedName>
        <fullName evidence="2">Uncharacterized protein</fullName>
    </submittedName>
</protein>
<comment type="caution">
    <text evidence="2">The sequence shown here is derived from an EMBL/GenBank/DDBJ whole genome shotgun (WGS) entry which is preliminary data.</text>
</comment>
<evidence type="ECO:0000256" key="1">
    <source>
        <dbReference type="SAM" id="Coils"/>
    </source>
</evidence>